<dbReference type="OrthoDB" id="412781at2759"/>
<feature type="domain" description="S1 motif" evidence="4">
    <location>
        <begin position="530"/>
        <end position="609"/>
    </location>
</feature>
<feature type="domain" description="S1 motif" evidence="4">
    <location>
        <begin position="1295"/>
        <end position="1364"/>
    </location>
</feature>
<dbReference type="SMART" id="SM00316">
    <property type="entry name" value="S1"/>
    <property type="match status" value="8"/>
</dbReference>
<dbReference type="Gene3D" id="1.25.40.10">
    <property type="entry name" value="Tetratricopeptide repeat domain"/>
    <property type="match status" value="1"/>
</dbReference>
<dbReference type="PANTHER" id="PTHR23270">
    <property type="entry name" value="PROGRAMMED CELL DEATH PROTEIN 11 PRE-RRNA PROCESSING PROTEIN RRP5"/>
    <property type="match status" value="1"/>
</dbReference>
<dbReference type="SUPFAM" id="SSF50249">
    <property type="entry name" value="Nucleic acid-binding proteins"/>
    <property type="match status" value="6"/>
</dbReference>
<dbReference type="GO" id="GO:0032040">
    <property type="term" value="C:small-subunit processome"/>
    <property type="evidence" value="ECO:0007669"/>
    <property type="project" value="TreeGrafter"/>
</dbReference>
<dbReference type="InterPro" id="IPR012340">
    <property type="entry name" value="NA-bd_OB-fold"/>
</dbReference>
<dbReference type="PANTHER" id="PTHR23270:SF10">
    <property type="entry name" value="PROTEIN RRP5 HOMOLOG"/>
    <property type="match status" value="1"/>
</dbReference>
<evidence type="ECO:0000259" key="4">
    <source>
        <dbReference type="PROSITE" id="PS50126"/>
    </source>
</evidence>
<feature type="domain" description="S1 motif" evidence="4">
    <location>
        <begin position="270"/>
        <end position="346"/>
    </location>
</feature>
<evidence type="ECO:0000313" key="5">
    <source>
        <dbReference type="EMBL" id="CAH0366909.1"/>
    </source>
</evidence>
<reference evidence="5" key="1">
    <citation type="submission" date="2021-11" db="EMBL/GenBank/DDBJ databases">
        <authorList>
            <consortium name="Genoscope - CEA"/>
            <person name="William W."/>
        </authorList>
    </citation>
    <scope>NUCLEOTIDE SEQUENCE</scope>
</reference>
<feature type="region of interest" description="Disordered" evidence="3">
    <location>
        <begin position="1"/>
        <end position="64"/>
    </location>
</feature>
<proteinExistence type="predicted"/>
<dbReference type="InterPro" id="IPR003107">
    <property type="entry name" value="HAT"/>
</dbReference>
<feature type="compositionally biased region" description="Acidic residues" evidence="3">
    <location>
        <begin position="1490"/>
        <end position="1530"/>
    </location>
</feature>
<evidence type="ECO:0000256" key="2">
    <source>
        <dbReference type="ARBA" id="ARBA00022552"/>
    </source>
</evidence>
<dbReference type="SUPFAM" id="SSF48452">
    <property type="entry name" value="TPR-like"/>
    <property type="match status" value="2"/>
</dbReference>
<keyword evidence="6" id="KW-1185">Reference proteome</keyword>
<dbReference type="GO" id="GO:0003723">
    <property type="term" value="F:RNA binding"/>
    <property type="evidence" value="ECO:0007669"/>
    <property type="project" value="TreeGrafter"/>
</dbReference>
<protein>
    <recommendedName>
        <fullName evidence="4">S1 motif domain-containing protein</fullName>
    </recommendedName>
</protein>
<feature type="compositionally biased region" description="Basic and acidic residues" evidence="3">
    <location>
        <begin position="11"/>
        <end position="23"/>
    </location>
</feature>
<dbReference type="InterPro" id="IPR003029">
    <property type="entry name" value="S1_domain"/>
</dbReference>
<comment type="caution">
    <text evidence="5">The sequence shown here is derived from an EMBL/GenBank/DDBJ whole genome shotgun (WGS) entry which is preliminary data.</text>
</comment>
<dbReference type="SMART" id="SM00386">
    <property type="entry name" value="HAT"/>
    <property type="match status" value="3"/>
</dbReference>
<dbReference type="CDD" id="cd00164">
    <property type="entry name" value="S1_like"/>
    <property type="match status" value="1"/>
</dbReference>
<dbReference type="Proteomes" id="UP000789595">
    <property type="component" value="Unassembled WGS sequence"/>
</dbReference>
<comment type="subcellular location">
    <subcellularLocation>
        <location evidence="1">Nucleus</location>
        <location evidence="1">Nucleolus</location>
    </subcellularLocation>
</comment>
<evidence type="ECO:0000313" key="6">
    <source>
        <dbReference type="Proteomes" id="UP000789595"/>
    </source>
</evidence>
<feature type="region of interest" description="Disordered" evidence="3">
    <location>
        <begin position="1488"/>
        <end position="1559"/>
    </location>
</feature>
<dbReference type="InterPro" id="IPR045209">
    <property type="entry name" value="Rrp5"/>
</dbReference>
<evidence type="ECO:0000256" key="3">
    <source>
        <dbReference type="SAM" id="MobiDB-lite"/>
    </source>
</evidence>
<dbReference type="Pfam" id="PF00575">
    <property type="entry name" value="S1"/>
    <property type="match status" value="2"/>
</dbReference>
<dbReference type="GO" id="GO:0006364">
    <property type="term" value="P:rRNA processing"/>
    <property type="evidence" value="ECO:0007669"/>
    <property type="project" value="UniProtKB-KW"/>
</dbReference>
<dbReference type="InterPro" id="IPR011990">
    <property type="entry name" value="TPR-like_helical_dom_sf"/>
</dbReference>
<feature type="domain" description="S1 motif" evidence="4">
    <location>
        <begin position="722"/>
        <end position="789"/>
    </location>
</feature>
<name>A0A8J2WTT4_9STRA</name>
<gene>
    <name evidence="5" type="ORF">PECAL_1P34230</name>
</gene>
<feature type="domain" description="S1 motif" evidence="4">
    <location>
        <begin position="441"/>
        <end position="509"/>
    </location>
</feature>
<organism evidence="5 6">
    <name type="scientific">Pelagomonas calceolata</name>
    <dbReference type="NCBI Taxonomy" id="35677"/>
    <lineage>
        <taxon>Eukaryota</taxon>
        <taxon>Sar</taxon>
        <taxon>Stramenopiles</taxon>
        <taxon>Ochrophyta</taxon>
        <taxon>Pelagophyceae</taxon>
        <taxon>Pelagomonadales</taxon>
        <taxon>Pelagomonadaceae</taxon>
        <taxon>Pelagomonas</taxon>
    </lineage>
</organism>
<dbReference type="Gene3D" id="2.40.50.140">
    <property type="entry name" value="Nucleic acid-binding proteins"/>
    <property type="match status" value="5"/>
</dbReference>
<feature type="domain" description="S1 motif" evidence="4">
    <location>
        <begin position="1379"/>
        <end position="1454"/>
    </location>
</feature>
<sequence>MSSAAFPRGGLSDEPKDPKQEKKEKRKRKENDADLLATRKPAKRVDKAPAAEPEQQQQSTPLDVLTTTTIVKAARGKPAKLRPVRFASYHAETTVLGVVRSTSTKHALVSLPGNLVGHVDVSGALQLTPNTVVRCAVLSTSRAGAAPGSKKGPKRVELAIDARGVQKGLRLEDIASSRVTTLFGLVASREARGYVVDVGVGGATGFLAFKHCQEDIRVGAPVECRVLRLDPDSGVCAVDPHAGALTTRDVASAKNAPEKTGWSFRALCVGQRVRACVHRRVATGLVVTFADGALAGVIERDHLGRQGSLVDDEAFMNLDEFSVGQFLDARVLLIDRAAKVARLTCAEHLLELTGAALPAPGAFLKGCSVVRKDPKVGLVLRKGDQGIFVHKSRLPEEDLEATVVDCRVVGVAPLEGWALASMTPSSLNPAVPVSKNELEPGTIISATVLSTQAWGLEVRLSETLTGQITNLHVTESGGSVDPRKHRKVGDEIKCRVLRVEARRIELTSKKSLVKAARVLTTYEDASENCGKSFAGFVTGADAARGLVVTFFGNVQGRVDPASLRARGIVDPSQSFALGTVVTCCVKGVTTPKTRQDGTSRKPRIALTLDDVDGCKVEVDSVLKAVAVELVEARAKGASKRAPRKAVACLCRVTSSKGECLAKLPVAHACDHGLDAESTLRRLASTGESFECRVLEGSSDGAPAKISAAPSMINATTGKLELDAIRTGVVVQLKPYGAFVSFGGQERGLIPRALVADRYIGDLEDCFRVGDIVRCAVDSIEGDRVVLRTRGVPRDETGAFGRSVLRSLSGNDALRVGFAYDALVASNDDGVRFSQINGIECRGLAPLKHSLTCSEGDVVKIRLMGFRKDQTLCSMVPDVVRPGRTKRRAKASQVLTEGASIEACDLLDKAFSQPTIKGVGIYIDRGTGQLICVQRGDFHRRDEDMRPQVEEDLVVVSCATDELYGLAIALPREDPRSNEQVRHRRGSVATDAKAEVARKRKLPKTDLSALDPGDALTCRVAARGSTREALLLTIRGGEGRVRCRLHVSDALTKPSCRTPEASTDIAVPDLPERHPFHGIRCGSAFDGVLLQRTIDGEVTRVDVGVGTTHVGRKAEWGSTVTSASIISNKDDFGFVTVCAAPSVRAKVAFADVVESFLSNSDLDAAITSATDACAASTRLRVVKTKNGATCRLDKDNIRPIRAGDIVPCVPSRKPEEKRRGAARCGAMDRRYVLPTGLEAFCSASEFSDRDAWTDCTNDSSMSLCIVLEAGPPARISLRPSRIASRNIKPDEALEVGRVRPGFVVGADAKAGVFVELARNVVGRVLLKDLADGYVKDVVREFPLGRLVAPVVTQVTPKVELSLRPSAIKRESSIPKIMKENDVVKGTITRVEAYGVFVRIDDAPSDAPSGLAHKSELADDFVKDVSSRFAKGDRVVAKVLKIEQGDTRRKVSLGLKPSYFTAAMEEDEEEEEEEEDDDDEALARADALLANDSDDESDDDAVEEDEAADSSEDEEEDEDSDDESDDDDDEEAQALRWDEERPKQTKRRKTEPADEGAAELQTMASEEALLNDEMRSSDDYERHLVAHQDEAAAYTTYATFLLEREDDAPGARKVLERGLKTIHYRREDARLDVWACLLELERKHGDSTSLDATTKRAVANCDPTKVLLRLGALLDAAQDFKRSDAVYRKCEKRAKHQAKTTEEVWLRHARSRLLAGDAKGADAVVKRGVQACDGAPKEEASLLSRYACLELEDGSRDRGRTVFDKLLERFPRRADLWQLYVAKTLKAGDVQHARHIQTRLAAADLPPKMMNAALKRFAAFESEHGDAASAAAVKDLARAYVARRKDAMDDEDD</sequence>
<accession>A0A8J2WTT4</accession>
<evidence type="ECO:0000256" key="1">
    <source>
        <dbReference type="ARBA" id="ARBA00004604"/>
    </source>
</evidence>
<dbReference type="EMBL" id="CAKKNE010000001">
    <property type="protein sequence ID" value="CAH0366909.1"/>
    <property type="molecule type" value="Genomic_DNA"/>
</dbReference>
<keyword evidence="2" id="KW-0698">rRNA processing</keyword>
<dbReference type="PROSITE" id="PS50126">
    <property type="entry name" value="S1"/>
    <property type="match status" value="6"/>
</dbReference>